<dbReference type="Proteomes" id="UP000188243">
    <property type="component" value="Chromosome"/>
</dbReference>
<dbReference type="SUPFAM" id="SSF56300">
    <property type="entry name" value="Metallo-dependent phosphatases"/>
    <property type="match status" value="1"/>
</dbReference>
<sequence length="210" mass="23607">MLFKLTDFNLSQGRKFLLNGHKVVEFASLNSCLLQQVQNQFQGIGYVGEAQLNSMATNLGWSNNEGVKIPKKNGVIRIAMLHHHLTPVNEVEDALLDARYSVTLDAERIMRWIVKHKVDYVLHGHMHKCNSITITRKVDSLQPTSSENPEHTFKIISLGSSGVKYEDLPGQDSANYVGVIDFSGEKPSFKFFKLNKQTEPETSPTYTVEG</sequence>
<dbReference type="KEGG" id="paln:B0W48_07325"/>
<dbReference type="InterPro" id="IPR029052">
    <property type="entry name" value="Metallo-depent_PP-like"/>
</dbReference>
<evidence type="ECO:0008006" key="3">
    <source>
        <dbReference type="Google" id="ProtNLM"/>
    </source>
</evidence>
<gene>
    <name evidence="1" type="ORF">B0W48_07325</name>
</gene>
<dbReference type="EMBL" id="CP019628">
    <property type="protein sequence ID" value="AQP99626.1"/>
    <property type="molecule type" value="Genomic_DNA"/>
</dbReference>
<evidence type="ECO:0000313" key="1">
    <source>
        <dbReference type="EMBL" id="AQP99626.1"/>
    </source>
</evidence>
<name>A0A1Q2GX10_9GAMM</name>
<dbReference type="Gene3D" id="3.60.21.10">
    <property type="match status" value="1"/>
</dbReference>
<evidence type="ECO:0000313" key="2">
    <source>
        <dbReference type="Proteomes" id="UP000188243"/>
    </source>
</evidence>
<reference evidence="1 2" key="1">
    <citation type="submission" date="2017-02" db="EMBL/GenBank/DDBJ databases">
        <title>Complete genome sequence of the cold-active Pseudoalteromonas aliena strain EH1 isolated from Arctic seawater.</title>
        <authorList>
            <person name="Kim E."/>
            <person name="Heo E."/>
            <person name="Kim H."/>
            <person name="Kim D."/>
        </authorList>
    </citation>
    <scope>NUCLEOTIDE SEQUENCE [LARGE SCALE GENOMIC DNA]</scope>
    <source>
        <strain evidence="1 2">EH1</strain>
    </source>
</reference>
<protein>
    <recommendedName>
        <fullName evidence="3">Calcineurin-like phosphoesterase domain-containing protein</fullName>
    </recommendedName>
</protein>
<organism evidence="1 2">
    <name type="scientific">Pseudoalteromonas aliena</name>
    <dbReference type="NCBI Taxonomy" id="247523"/>
    <lineage>
        <taxon>Bacteria</taxon>
        <taxon>Pseudomonadati</taxon>
        <taxon>Pseudomonadota</taxon>
        <taxon>Gammaproteobacteria</taxon>
        <taxon>Alteromonadales</taxon>
        <taxon>Pseudoalteromonadaceae</taxon>
        <taxon>Pseudoalteromonas</taxon>
    </lineage>
</organism>
<dbReference type="STRING" id="247523.B0W48_07325"/>
<dbReference type="RefSeq" id="WP_077536384.1">
    <property type="nucleotide sequence ID" value="NZ_CP019628.1"/>
</dbReference>
<dbReference type="AlphaFoldDB" id="A0A1Q2GX10"/>
<accession>A0A1Q2GX10</accession>
<proteinExistence type="predicted"/>